<feature type="compositionally biased region" description="Basic and acidic residues" evidence="1">
    <location>
        <begin position="196"/>
        <end position="219"/>
    </location>
</feature>
<dbReference type="NCBIfam" id="TIGR02243">
    <property type="entry name" value="putative baseplate assembly protein"/>
    <property type="match status" value="1"/>
</dbReference>
<proteinExistence type="predicted"/>
<dbReference type="InterPro" id="IPR011749">
    <property type="entry name" value="CHP02243"/>
</dbReference>
<reference evidence="2" key="2">
    <citation type="submission" date="2020-09" db="EMBL/GenBank/DDBJ databases">
        <authorList>
            <person name="Sun Q."/>
            <person name="Zhou Y."/>
        </authorList>
    </citation>
    <scope>NUCLEOTIDE SEQUENCE</scope>
    <source>
        <strain evidence="2">CGMCC 4.7201</strain>
    </source>
</reference>
<evidence type="ECO:0000313" key="2">
    <source>
        <dbReference type="EMBL" id="GGO94451.1"/>
    </source>
</evidence>
<keyword evidence="3" id="KW-1185">Reference proteome</keyword>
<reference evidence="2" key="1">
    <citation type="journal article" date="2014" name="Int. J. Syst. Evol. Microbiol.">
        <title>Complete genome sequence of Corynebacterium casei LMG S-19264T (=DSM 44701T), isolated from a smear-ripened cheese.</title>
        <authorList>
            <consortium name="US DOE Joint Genome Institute (JGI-PGF)"/>
            <person name="Walter F."/>
            <person name="Albersmeier A."/>
            <person name="Kalinowski J."/>
            <person name="Ruckert C."/>
        </authorList>
    </citation>
    <scope>NUCLEOTIDE SEQUENCE</scope>
    <source>
        <strain evidence="2">CGMCC 4.7201</strain>
    </source>
</reference>
<evidence type="ECO:0000256" key="1">
    <source>
        <dbReference type="SAM" id="MobiDB-lite"/>
    </source>
</evidence>
<sequence length="753" mass="78467">MATGLPLPNLDDRRWQELVDEGRALIPCYAPTWTDHNAHDPGITLMELFAWIAELDLYTVNQITDRHRRKLLALAGVAPRAPRPARTLLDVRLAPGAPARVLPTGLEFEGRDHFGVPVRFRSSHGLTVQPGRLAAVLTGTGLDDLTDLTTAWQRGEPVQPFGADPRPGAALYLGFDLPSPWPAGSAVSLGFAPADPDGRSGTEERERIADEARAARADRTPPWQAAECGPAPASGSGPADDEHLAERLVHHCAELVWEVLTGPRGWTPLDPHGGVEDDTRALTLDGRVIVTLPAPPAPRALEDRHGPLAWLRVRLRCGAYDAAPVLRGLAFNAVAAVQAVPAVLTLPITPGAPVTGTPPAPGGPAVLDLRIDARGAVDRLGFRSPAGDPAAVRVLSYDPGGRTLTVEAAAAQRGTGGPLQRVGIPGAPVVAESLRLSSLENGVWRPWALRADFDASSRADAHAVPDAAAGTVLLGDGERGRVAPAGATLLTTADLTRADGGNLPAGAVDRVAGSPHNRAAVPDLTVLLAELAGVANVVPAAEGSAAETVESAMARARQAHEQPARAVTADDHAALALRTPGVRTARAQARVNHHPGFPCLTAPGVVTVLVVPYLPADRPAPSPGMREAVARCLDRRRVLGTRVEVTGPVYVTVTVRATVAPRADARPTDLAPAVAAALDRFFDPLTGGSDAAGWPFGRDVYRSEVLAVIDEVPGVAHVLALELVADDSAPSCGDLCVGPAGLVAPGPHRIEVG</sequence>
<accession>A0A918DZM6</accession>
<dbReference type="AlphaFoldDB" id="A0A918DZM6"/>
<protein>
    <submittedName>
        <fullName evidence="2">Baseplate assembly protein</fullName>
    </submittedName>
</protein>
<dbReference type="RefSeq" id="WP_189133988.1">
    <property type="nucleotide sequence ID" value="NZ_BMMS01000023.1"/>
</dbReference>
<organism evidence="2 3">
    <name type="scientific">Wenjunlia tyrosinilytica</name>
    <dbReference type="NCBI Taxonomy" id="1544741"/>
    <lineage>
        <taxon>Bacteria</taxon>
        <taxon>Bacillati</taxon>
        <taxon>Actinomycetota</taxon>
        <taxon>Actinomycetes</taxon>
        <taxon>Kitasatosporales</taxon>
        <taxon>Streptomycetaceae</taxon>
        <taxon>Wenjunlia</taxon>
    </lineage>
</organism>
<name>A0A918DZM6_9ACTN</name>
<feature type="region of interest" description="Disordered" evidence="1">
    <location>
        <begin position="192"/>
        <end position="241"/>
    </location>
</feature>
<dbReference type="EMBL" id="BMMS01000023">
    <property type="protein sequence ID" value="GGO94451.1"/>
    <property type="molecule type" value="Genomic_DNA"/>
</dbReference>
<evidence type="ECO:0000313" key="3">
    <source>
        <dbReference type="Proteomes" id="UP000641932"/>
    </source>
</evidence>
<comment type="caution">
    <text evidence="2">The sequence shown here is derived from an EMBL/GenBank/DDBJ whole genome shotgun (WGS) entry which is preliminary data.</text>
</comment>
<dbReference type="Proteomes" id="UP000641932">
    <property type="component" value="Unassembled WGS sequence"/>
</dbReference>
<gene>
    <name evidence="2" type="ORF">GCM10012280_49340</name>
</gene>